<dbReference type="AlphaFoldDB" id="A0A1V8NRT6"/>
<dbReference type="InterPro" id="IPR032637">
    <property type="entry name" value="Phage_holin-like"/>
</dbReference>
<feature type="transmembrane region" description="Helical" evidence="1">
    <location>
        <begin position="56"/>
        <end position="83"/>
    </location>
</feature>
<feature type="transmembrane region" description="Helical" evidence="1">
    <location>
        <begin position="95"/>
        <end position="116"/>
    </location>
</feature>
<organism evidence="2 3">
    <name type="scientific">Citrobacter braakii</name>
    <dbReference type="NCBI Taxonomy" id="57706"/>
    <lineage>
        <taxon>Bacteria</taxon>
        <taxon>Pseudomonadati</taxon>
        <taxon>Pseudomonadota</taxon>
        <taxon>Gammaproteobacteria</taxon>
        <taxon>Enterobacterales</taxon>
        <taxon>Enterobacteriaceae</taxon>
        <taxon>Citrobacter</taxon>
        <taxon>Citrobacter freundii complex</taxon>
    </lineage>
</organism>
<evidence type="ECO:0008006" key="4">
    <source>
        <dbReference type="Google" id="ProtNLM"/>
    </source>
</evidence>
<reference evidence="2 3" key="1">
    <citation type="submission" date="2017-03" db="EMBL/GenBank/DDBJ databases">
        <authorList>
            <person name="Afonso C.L."/>
            <person name="Miller P.J."/>
            <person name="Scott M.A."/>
            <person name="Spackman E."/>
            <person name="Goraichik I."/>
            <person name="Dimitrov K.M."/>
            <person name="Suarez D.L."/>
            <person name="Swayne D.E."/>
        </authorList>
    </citation>
    <scope>NUCLEOTIDE SEQUENCE [LARGE SCALE GENOMIC DNA]</scope>
    <source>
        <strain evidence="2 3">ATCC 51113</strain>
    </source>
</reference>
<comment type="caution">
    <text evidence="2">The sequence shown here is derived from an EMBL/GenBank/DDBJ whole genome shotgun (WGS) entry which is preliminary data.</text>
</comment>
<keyword evidence="1" id="KW-1133">Transmembrane helix</keyword>
<dbReference type="Pfam" id="PF16931">
    <property type="entry name" value="Phage_holin_8"/>
    <property type="match status" value="1"/>
</dbReference>
<keyword evidence="1" id="KW-0812">Transmembrane</keyword>
<dbReference type="EMBL" id="NAEW01000032">
    <property type="protein sequence ID" value="OQM39125.1"/>
    <property type="molecule type" value="Genomic_DNA"/>
</dbReference>
<evidence type="ECO:0000313" key="2">
    <source>
        <dbReference type="EMBL" id="OQM39125.1"/>
    </source>
</evidence>
<name>A0A1V8NRT6_CITBR</name>
<evidence type="ECO:0000256" key="1">
    <source>
        <dbReference type="SAM" id="Phobius"/>
    </source>
</evidence>
<dbReference type="RefSeq" id="WP_080861012.1">
    <property type="nucleotide sequence ID" value="NZ_CP077405.1"/>
</dbReference>
<keyword evidence="1" id="KW-0472">Membrane</keyword>
<feature type="transmembrane region" description="Helical" evidence="1">
    <location>
        <begin position="20"/>
        <end position="44"/>
    </location>
</feature>
<protein>
    <recommendedName>
        <fullName evidence="4">Holin</fullName>
    </recommendedName>
</protein>
<accession>A0A1V8NRT6</accession>
<gene>
    <name evidence="2" type="ORF">BZK42_26385</name>
</gene>
<sequence>MYDPLTVTGGFTAASTGVTLAALFPEATPAVVMCSLAGTALYVLSSRPHRLWRQVLFALVSFIGGIHSAGTASEIIAAVINAGLGKIAPGASVQVTPGIGALVASTVCVSILLRVMSKYQGGIQTKEEGE</sequence>
<proteinExistence type="predicted"/>
<dbReference type="Proteomes" id="UP000192573">
    <property type="component" value="Unassembled WGS sequence"/>
</dbReference>
<evidence type="ECO:0000313" key="3">
    <source>
        <dbReference type="Proteomes" id="UP000192573"/>
    </source>
</evidence>